<comment type="similarity">
    <text evidence="5">Belongs to the peptidase M20A family. N-acetyldiaminopimelate deacetylase subfamily.</text>
</comment>
<keyword evidence="9" id="KW-1185">Reference proteome</keyword>
<feature type="binding site" evidence="6">
    <location>
        <position position="154"/>
    </location>
    <ligand>
        <name>Mn(2+)</name>
        <dbReference type="ChEBI" id="CHEBI:29035"/>
        <label>2</label>
    </ligand>
</feature>
<dbReference type="UniPathway" id="UPA00034">
    <property type="reaction ID" value="UER00024"/>
</dbReference>
<comment type="caution">
    <text evidence="8">The sequence shown here is derived from an EMBL/GenBank/DDBJ whole genome shotgun (WGS) entry which is preliminary data.</text>
</comment>
<feature type="domain" description="Peptidase M20 dimerisation" evidence="7">
    <location>
        <begin position="176"/>
        <end position="270"/>
    </location>
</feature>
<dbReference type="GO" id="GO:0050118">
    <property type="term" value="F:N-acetyldiaminopimelate deacetylase activity"/>
    <property type="evidence" value="ECO:0007669"/>
    <property type="project" value="UniProtKB-UniRule"/>
</dbReference>
<gene>
    <name evidence="8" type="ORF">BCR26_05385</name>
</gene>
<dbReference type="SUPFAM" id="SSF55031">
    <property type="entry name" value="Bacterial exopeptidase dimerisation domain"/>
    <property type="match status" value="1"/>
</dbReference>
<keyword evidence="6" id="KW-0464">Manganese</keyword>
<keyword evidence="1 5" id="KW-0028">Amino-acid biosynthesis</keyword>
<reference evidence="8 9" key="1">
    <citation type="submission" date="2016-09" db="EMBL/GenBank/DDBJ databases">
        <authorList>
            <person name="Capua I."/>
            <person name="De Benedictis P."/>
            <person name="Joannis T."/>
            <person name="Lombin L.H."/>
            <person name="Cattoli G."/>
        </authorList>
    </citation>
    <scope>NUCLEOTIDE SEQUENCE [LARGE SCALE GENOMIC DNA]</scope>
    <source>
        <strain evidence="8 9">LMG 25899</strain>
    </source>
</reference>
<keyword evidence="3 5" id="KW-0220">Diaminopimelate biosynthesis</keyword>
<dbReference type="AlphaFoldDB" id="A0A1E5KT92"/>
<evidence type="ECO:0000256" key="4">
    <source>
        <dbReference type="ARBA" id="ARBA00023154"/>
    </source>
</evidence>
<dbReference type="NCBIfam" id="TIGR01891">
    <property type="entry name" value="amidohydrolases"/>
    <property type="match status" value="1"/>
</dbReference>
<keyword evidence="6" id="KW-0479">Metal-binding</keyword>
<feature type="binding site" evidence="6">
    <location>
        <position position="128"/>
    </location>
    <ligand>
        <name>Mn(2+)</name>
        <dbReference type="ChEBI" id="CHEBI:29035"/>
        <label>2</label>
    </ligand>
</feature>
<evidence type="ECO:0000259" key="7">
    <source>
        <dbReference type="Pfam" id="PF07687"/>
    </source>
</evidence>
<dbReference type="PANTHER" id="PTHR11014">
    <property type="entry name" value="PEPTIDASE M20 FAMILY MEMBER"/>
    <property type="match status" value="1"/>
</dbReference>
<dbReference type="FunFam" id="3.30.70.360:FF:000001">
    <property type="entry name" value="N-acetyldiaminopimelate deacetylase"/>
    <property type="match status" value="1"/>
</dbReference>
<dbReference type="PANTHER" id="PTHR11014:SF98">
    <property type="entry name" value="N-ACETYLDIAMINOPIMELATE DEACETYLASE"/>
    <property type="match status" value="1"/>
</dbReference>
<dbReference type="GO" id="GO:0009089">
    <property type="term" value="P:lysine biosynthetic process via diaminopimelate"/>
    <property type="evidence" value="ECO:0007669"/>
    <property type="project" value="UniProtKB-UniRule"/>
</dbReference>
<dbReference type="InterPro" id="IPR002933">
    <property type="entry name" value="Peptidase_M20"/>
</dbReference>
<dbReference type="InterPro" id="IPR011650">
    <property type="entry name" value="Peptidase_M20_dimer"/>
</dbReference>
<evidence type="ECO:0000256" key="6">
    <source>
        <dbReference type="PIRSR" id="PIRSR005962-1"/>
    </source>
</evidence>
<feature type="binding site" evidence="6">
    <location>
        <position position="348"/>
    </location>
    <ligand>
        <name>Mn(2+)</name>
        <dbReference type="ChEBI" id="CHEBI:29035"/>
        <label>2</label>
    </ligand>
</feature>
<keyword evidence="2 5" id="KW-0378">Hydrolase</keyword>
<evidence type="ECO:0000256" key="3">
    <source>
        <dbReference type="ARBA" id="ARBA00022915"/>
    </source>
</evidence>
<feature type="binding site" evidence="6">
    <location>
        <position position="94"/>
    </location>
    <ligand>
        <name>Mn(2+)</name>
        <dbReference type="ChEBI" id="CHEBI:29035"/>
        <label>2</label>
    </ligand>
</feature>
<evidence type="ECO:0000256" key="5">
    <source>
        <dbReference type="HAMAP-Rule" id="MF_01692"/>
    </source>
</evidence>
<evidence type="ECO:0000313" key="8">
    <source>
        <dbReference type="EMBL" id="OEH81081.1"/>
    </source>
</evidence>
<dbReference type="InterPro" id="IPR036264">
    <property type="entry name" value="Bact_exopeptidase_dim_dom"/>
</dbReference>
<dbReference type="STRING" id="762845.BCR26_05385"/>
<dbReference type="InterPro" id="IPR023905">
    <property type="entry name" value="AcetylDAP_deacetylase"/>
</dbReference>
<dbReference type="EMBL" id="MIEK01000067">
    <property type="protein sequence ID" value="OEH81081.1"/>
    <property type="molecule type" value="Genomic_DNA"/>
</dbReference>
<dbReference type="InterPro" id="IPR017439">
    <property type="entry name" value="Amidohydrolase"/>
</dbReference>
<proteinExistence type="inferred from homology"/>
<dbReference type="GO" id="GO:0046872">
    <property type="term" value="F:metal ion binding"/>
    <property type="evidence" value="ECO:0007669"/>
    <property type="project" value="UniProtKB-KW"/>
</dbReference>
<comment type="pathway">
    <text evidence="5">Amino-acid biosynthesis; L-lysine biosynthesis via DAP pathway; LL-2,6-diaminopimelate from (S)-tetrahydrodipicolinate (acetylase route): step 3/3.</text>
</comment>
<evidence type="ECO:0000256" key="1">
    <source>
        <dbReference type="ARBA" id="ARBA00022605"/>
    </source>
</evidence>
<keyword evidence="4 5" id="KW-0457">Lysine biosynthesis</keyword>
<comment type="cofactor">
    <cofactor evidence="6">
        <name>Mn(2+)</name>
        <dbReference type="ChEBI" id="CHEBI:29035"/>
    </cofactor>
    <text evidence="6">The Mn(2+) ion enhances activity.</text>
</comment>
<dbReference type="SUPFAM" id="SSF53187">
    <property type="entry name" value="Zn-dependent exopeptidases"/>
    <property type="match status" value="1"/>
</dbReference>
<evidence type="ECO:0000313" key="9">
    <source>
        <dbReference type="Proteomes" id="UP000095256"/>
    </source>
</evidence>
<comment type="catalytic activity">
    <reaction evidence="5">
        <text>N-acetyl-(2S,6S)-2,6-diaminopimelate + H2O = (2S,6S)-2,6-diaminopimelate + acetate</text>
        <dbReference type="Rhea" id="RHEA:20405"/>
        <dbReference type="ChEBI" id="CHEBI:15377"/>
        <dbReference type="ChEBI" id="CHEBI:30089"/>
        <dbReference type="ChEBI" id="CHEBI:57609"/>
        <dbReference type="ChEBI" id="CHEBI:58767"/>
        <dbReference type="EC" id="3.5.1.47"/>
    </reaction>
</comment>
<dbReference type="CDD" id="cd05670">
    <property type="entry name" value="M20_Acy1_YkuR-like"/>
    <property type="match status" value="1"/>
</dbReference>
<dbReference type="Proteomes" id="UP000095256">
    <property type="component" value="Unassembled WGS sequence"/>
</dbReference>
<evidence type="ECO:0000256" key="2">
    <source>
        <dbReference type="ARBA" id="ARBA00022801"/>
    </source>
</evidence>
<accession>A0A1E5KT92</accession>
<dbReference type="GO" id="GO:0019877">
    <property type="term" value="P:diaminopimelate biosynthetic process"/>
    <property type="evidence" value="ECO:0007669"/>
    <property type="project" value="UniProtKB-UniRule"/>
</dbReference>
<dbReference type="PIRSF" id="PIRSF005962">
    <property type="entry name" value="Pept_M20D_amidohydro"/>
    <property type="match status" value="1"/>
</dbReference>
<comment type="function">
    <text evidence="5">Catalyzes the conversion of N-acetyl-diaminopimelate to diaminopimelate and acetate.</text>
</comment>
<feature type="active site" evidence="5">
    <location>
        <position position="69"/>
    </location>
</feature>
<feature type="active site" description="Proton acceptor" evidence="5">
    <location>
        <position position="128"/>
    </location>
</feature>
<dbReference type="Gene3D" id="3.40.630.10">
    <property type="entry name" value="Zn peptidases"/>
    <property type="match status" value="1"/>
</dbReference>
<dbReference type="Pfam" id="PF07687">
    <property type="entry name" value="M20_dimer"/>
    <property type="match status" value="1"/>
</dbReference>
<dbReference type="EC" id="3.5.1.47" evidence="5"/>
<name>A0A1E5KT92_9ENTE</name>
<sequence>MIQDHLIDIRRGLHQIPEIGLEEVQTQAFLLEKIELIKKSYMEIKTWRTGILVFVRGSKPKKTIGWRTDIDGLPIIEEVESDFKSKRKGFMHACGHDFHMTIALGVLEQLTQAQPENNYLFLFQPAEENESGAMLMYEDNAFGDWLPDEFYGLHVHPDLPVGTVSTKVGTLFAATCEVHVTFKGKGGHAAFPNKSNDMIIAATNFIQQAQTIVSRNVNPVEGAVVTFGTFVAGTTNNVIAGEAKITGTIRTLTHEMNELTQKRVQEMAEGIAVSFGCEVDVFLDQKGYIPVVNSQEQTENFVRFMENEAEVIFEESPVAMTGEDFGYLLSKVPGTMFWLGVNSPYGLHSEKFNPDEAAIPFAVKQVASFLESLDN</sequence>
<dbReference type="HAMAP" id="MF_01692">
    <property type="entry name" value="DapEL"/>
    <property type="match status" value="1"/>
</dbReference>
<feature type="binding site" evidence="6">
    <location>
        <position position="96"/>
    </location>
    <ligand>
        <name>Mn(2+)</name>
        <dbReference type="ChEBI" id="CHEBI:29035"/>
        <label>2</label>
    </ligand>
</feature>
<dbReference type="Gene3D" id="3.30.70.360">
    <property type="match status" value="1"/>
</dbReference>
<protein>
    <recommendedName>
        <fullName evidence="5">N-acetyldiaminopimelate deacetylase</fullName>
        <ecNumber evidence="5">3.5.1.47</ecNumber>
    </recommendedName>
</protein>
<organism evidence="8 9">
    <name type="scientific">Enterococcus rivorum</name>
    <dbReference type="NCBI Taxonomy" id="762845"/>
    <lineage>
        <taxon>Bacteria</taxon>
        <taxon>Bacillati</taxon>
        <taxon>Bacillota</taxon>
        <taxon>Bacilli</taxon>
        <taxon>Lactobacillales</taxon>
        <taxon>Enterococcaceae</taxon>
        <taxon>Enterococcus</taxon>
    </lineage>
</organism>
<dbReference type="Pfam" id="PF01546">
    <property type="entry name" value="Peptidase_M20"/>
    <property type="match status" value="1"/>
</dbReference>